<keyword evidence="4" id="KW-1185">Reference proteome</keyword>
<evidence type="ECO:0000259" key="2">
    <source>
        <dbReference type="Pfam" id="PF22936"/>
    </source>
</evidence>
<evidence type="ECO:0000313" key="4">
    <source>
        <dbReference type="Proteomes" id="UP000233837"/>
    </source>
</evidence>
<proteinExistence type="predicted"/>
<reference evidence="3 4" key="2">
    <citation type="journal article" date="2017" name="Nature">
        <title>The Apostasia genome and the evolution of orchids.</title>
        <authorList>
            <person name="Zhang G.Q."/>
            <person name="Liu K.W."/>
            <person name="Li Z."/>
            <person name="Lohaus R."/>
            <person name="Hsiao Y.Y."/>
            <person name="Niu S.C."/>
            <person name="Wang J.Y."/>
            <person name="Lin Y.C."/>
            <person name="Xu Q."/>
            <person name="Chen L.J."/>
            <person name="Yoshida K."/>
            <person name="Fujiwara S."/>
            <person name="Wang Z.W."/>
            <person name="Zhang Y.Q."/>
            <person name="Mitsuda N."/>
            <person name="Wang M."/>
            <person name="Liu G.H."/>
            <person name="Pecoraro L."/>
            <person name="Huang H.X."/>
            <person name="Xiao X.J."/>
            <person name="Lin M."/>
            <person name="Wu X.Y."/>
            <person name="Wu W.L."/>
            <person name="Chen Y.Y."/>
            <person name="Chang S.B."/>
            <person name="Sakamoto S."/>
            <person name="Ohme-Takagi M."/>
            <person name="Yagi M."/>
            <person name="Zeng S.J."/>
            <person name="Shen C.Y."/>
            <person name="Yeh C.M."/>
            <person name="Luo Y.B."/>
            <person name="Tsai W.C."/>
            <person name="Van de Peer Y."/>
            <person name="Liu Z.J."/>
        </authorList>
    </citation>
    <scope>NUCLEOTIDE SEQUENCE [LARGE SCALE GENOMIC DNA]</scope>
    <source>
        <tissue evidence="3">The whole plant</tissue>
    </source>
</reference>
<reference evidence="3 4" key="1">
    <citation type="journal article" date="2016" name="Sci. Rep.">
        <title>The Dendrobium catenatum Lindl. genome sequence provides insights into polysaccharide synthase, floral development and adaptive evolution.</title>
        <authorList>
            <person name="Zhang G.Q."/>
            <person name="Xu Q."/>
            <person name="Bian C."/>
            <person name="Tsai W.C."/>
            <person name="Yeh C.M."/>
            <person name="Liu K.W."/>
            <person name="Yoshida K."/>
            <person name="Zhang L.S."/>
            <person name="Chang S.B."/>
            <person name="Chen F."/>
            <person name="Shi Y."/>
            <person name="Su Y.Y."/>
            <person name="Zhang Y.Q."/>
            <person name="Chen L.J."/>
            <person name="Yin Y."/>
            <person name="Lin M."/>
            <person name="Huang H."/>
            <person name="Deng H."/>
            <person name="Wang Z.W."/>
            <person name="Zhu S.L."/>
            <person name="Zhao X."/>
            <person name="Deng C."/>
            <person name="Niu S.C."/>
            <person name="Huang J."/>
            <person name="Wang M."/>
            <person name="Liu G.H."/>
            <person name="Yang H.J."/>
            <person name="Xiao X.J."/>
            <person name="Hsiao Y.Y."/>
            <person name="Wu W.L."/>
            <person name="Chen Y.Y."/>
            <person name="Mitsuda N."/>
            <person name="Ohme-Takagi M."/>
            <person name="Luo Y.B."/>
            <person name="Van de Peer Y."/>
            <person name="Liu Z.J."/>
        </authorList>
    </citation>
    <scope>NUCLEOTIDE SEQUENCE [LARGE SCALE GENOMIC DNA]</scope>
    <source>
        <tissue evidence="3">The whole plant</tissue>
    </source>
</reference>
<dbReference type="PANTHER" id="PTHR47481:SF31">
    <property type="entry name" value="OS01G0873500 PROTEIN"/>
    <property type="match status" value="1"/>
</dbReference>
<gene>
    <name evidence="3" type="ORF">MA16_Dca025908</name>
</gene>
<dbReference type="InterPro" id="IPR054722">
    <property type="entry name" value="PolX-like_BBD"/>
</dbReference>
<dbReference type="AlphaFoldDB" id="A0A2I0WAW0"/>
<dbReference type="EMBL" id="KZ502805">
    <property type="protein sequence ID" value="PKU72792.1"/>
    <property type="molecule type" value="Genomic_DNA"/>
</dbReference>
<dbReference type="PANTHER" id="PTHR47481">
    <property type="match status" value="1"/>
</dbReference>
<feature type="domain" description="Retrovirus-related Pol polyprotein from transposon TNT 1-94-like beta-barrel" evidence="2">
    <location>
        <begin position="169"/>
        <end position="213"/>
    </location>
</feature>
<name>A0A2I0WAW0_9ASPA</name>
<dbReference type="Pfam" id="PF14223">
    <property type="entry name" value="Retrotran_gag_2"/>
    <property type="match status" value="1"/>
</dbReference>
<evidence type="ECO:0000256" key="1">
    <source>
        <dbReference type="SAM" id="MobiDB-lite"/>
    </source>
</evidence>
<dbReference type="Proteomes" id="UP000233837">
    <property type="component" value="Unassembled WGS sequence"/>
</dbReference>
<accession>A0A2I0WAW0</accession>
<dbReference type="Pfam" id="PF22936">
    <property type="entry name" value="Pol_BBD"/>
    <property type="match status" value="1"/>
</dbReference>
<organism evidence="3 4">
    <name type="scientific">Dendrobium catenatum</name>
    <dbReference type="NCBI Taxonomy" id="906689"/>
    <lineage>
        <taxon>Eukaryota</taxon>
        <taxon>Viridiplantae</taxon>
        <taxon>Streptophyta</taxon>
        <taxon>Embryophyta</taxon>
        <taxon>Tracheophyta</taxon>
        <taxon>Spermatophyta</taxon>
        <taxon>Magnoliopsida</taxon>
        <taxon>Liliopsida</taxon>
        <taxon>Asparagales</taxon>
        <taxon>Orchidaceae</taxon>
        <taxon>Epidendroideae</taxon>
        <taxon>Malaxideae</taxon>
        <taxon>Dendrobiinae</taxon>
        <taxon>Dendrobium</taxon>
    </lineage>
</organism>
<feature type="region of interest" description="Disordered" evidence="1">
    <location>
        <begin position="85"/>
        <end position="115"/>
    </location>
</feature>
<sequence length="229" mass="24785">MQAMTMTQYLTEIKKIVDQIASAGSTVDPEDVIIYILNGLPPAYQSFATTIRTMQGSLSLDSLYALLISEEIHLKSAALKFPKPPDNQSALYTGRGRGRRGRGRPGSNSASNTIPNQNSSILCQICKKKGHSAEACWHRMNPNYTPQQSAAKNTSALLANTENNSTSDWYIDSGASSHMTNSTEHLDCYNTYNGNKNVILGDGRAIPIAHTGSGILPTPARSDDKSSHP</sequence>
<protein>
    <submittedName>
        <fullName evidence="3">Retrovirus-related Pol polyprotein from transposon TNT 1-94</fullName>
    </submittedName>
</protein>
<evidence type="ECO:0000313" key="3">
    <source>
        <dbReference type="EMBL" id="PKU72792.1"/>
    </source>
</evidence>